<feature type="signal peptide" evidence="1">
    <location>
        <begin position="1"/>
        <end position="22"/>
    </location>
</feature>
<gene>
    <name evidence="3" type="ORF">SPARVUS_LOCUS15180937</name>
</gene>
<dbReference type="InterPro" id="IPR013783">
    <property type="entry name" value="Ig-like_fold"/>
</dbReference>
<evidence type="ECO:0000256" key="1">
    <source>
        <dbReference type="SAM" id="SignalP"/>
    </source>
</evidence>
<dbReference type="PROSITE" id="PS50835">
    <property type="entry name" value="IG_LIKE"/>
    <property type="match status" value="1"/>
</dbReference>
<name>A0ABN9H080_9NEOB</name>
<dbReference type="Gene3D" id="2.60.40.10">
    <property type="entry name" value="Immunoglobulins"/>
    <property type="match status" value="1"/>
</dbReference>
<dbReference type="InterPro" id="IPR050150">
    <property type="entry name" value="IgV_Light_Chain"/>
</dbReference>
<evidence type="ECO:0000313" key="4">
    <source>
        <dbReference type="Proteomes" id="UP001162483"/>
    </source>
</evidence>
<reference evidence="3" key="1">
    <citation type="submission" date="2023-05" db="EMBL/GenBank/DDBJ databases">
        <authorList>
            <person name="Stuckert A."/>
        </authorList>
    </citation>
    <scope>NUCLEOTIDE SEQUENCE</scope>
</reference>
<keyword evidence="4" id="KW-1185">Reference proteome</keyword>
<dbReference type="InterPro" id="IPR007110">
    <property type="entry name" value="Ig-like_dom"/>
</dbReference>
<proteinExistence type="predicted"/>
<dbReference type="Pfam" id="PF07686">
    <property type="entry name" value="V-set"/>
    <property type="match status" value="1"/>
</dbReference>
<dbReference type="PANTHER" id="PTHR23267">
    <property type="entry name" value="IMMUNOGLOBULIN LIGHT CHAIN"/>
    <property type="match status" value="1"/>
</dbReference>
<dbReference type="InterPro" id="IPR013106">
    <property type="entry name" value="Ig_V-set"/>
</dbReference>
<accession>A0ABN9H080</accession>
<dbReference type="SUPFAM" id="SSF48726">
    <property type="entry name" value="Immunoglobulin"/>
    <property type="match status" value="1"/>
</dbReference>
<organism evidence="3 4">
    <name type="scientific">Staurois parvus</name>
    <dbReference type="NCBI Taxonomy" id="386267"/>
    <lineage>
        <taxon>Eukaryota</taxon>
        <taxon>Metazoa</taxon>
        <taxon>Chordata</taxon>
        <taxon>Craniata</taxon>
        <taxon>Vertebrata</taxon>
        <taxon>Euteleostomi</taxon>
        <taxon>Amphibia</taxon>
        <taxon>Batrachia</taxon>
        <taxon>Anura</taxon>
        <taxon>Neobatrachia</taxon>
        <taxon>Ranoidea</taxon>
        <taxon>Ranidae</taxon>
        <taxon>Staurois</taxon>
    </lineage>
</organism>
<keyword evidence="1" id="KW-0732">Signal</keyword>
<dbReference type="Proteomes" id="UP001162483">
    <property type="component" value="Unassembled WGS sequence"/>
</dbReference>
<evidence type="ECO:0000313" key="3">
    <source>
        <dbReference type="EMBL" id="CAI9615130.1"/>
    </source>
</evidence>
<feature type="chain" id="PRO_5045749207" description="Ig-like domain-containing protein" evidence="1">
    <location>
        <begin position="23"/>
        <end position="120"/>
    </location>
</feature>
<comment type="caution">
    <text evidence="3">The sequence shown here is derived from an EMBL/GenBank/DDBJ whole genome shotgun (WGS) entry which is preliminary data.</text>
</comment>
<evidence type="ECO:0000259" key="2">
    <source>
        <dbReference type="PROSITE" id="PS50835"/>
    </source>
</evidence>
<sequence>MKMLPLTYLLCVFYVYIQGSCGEIVMTQTPDSISVSPGQTMTVTCTSSKNLYWSDARAHLIAWYQKKAGQPPKLLLYHTSTRASGVPDRFSGSGSGTQFTMTIQGVTEDDEGNILLSAVY</sequence>
<feature type="domain" description="Ig-like" evidence="2">
    <location>
        <begin position="22"/>
        <end position="120"/>
    </location>
</feature>
<dbReference type="EMBL" id="CATNWA010019809">
    <property type="protein sequence ID" value="CAI9615130.1"/>
    <property type="molecule type" value="Genomic_DNA"/>
</dbReference>
<dbReference type="SMART" id="SM00406">
    <property type="entry name" value="IGv"/>
    <property type="match status" value="1"/>
</dbReference>
<protein>
    <recommendedName>
        <fullName evidence="2">Ig-like domain-containing protein</fullName>
    </recommendedName>
</protein>
<dbReference type="InterPro" id="IPR036179">
    <property type="entry name" value="Ig-like_dom_sf"/>
</dbReference>